<keyword evidence="1" id="KW-1133">Transmembrane helix</keyword>
<sequence length="65" mass="7254">MFWKVLLLSVALMAIVAVLMSVTILIRKKGQFPNLHIGANKEMAKRGISCATTQDRMARKHGRAM</sequence>
<keyword evidence="1" id="KW-0812">Transmembrane</keyword>
<evidence type="ECO:0000313" key="2">
    <source>
        <dbReference type="EMBL" id="GAO31151.1"/>
    </source>
</evidence>
<protein>
    <submittedName>
        <fullName evidence="2">Uncharacterized protein</fullName>
    </submittedName>
</protein>
<organism evidence="2 3">
    <name type="scientific">Geofilum rubicundum JCM 15548</name>
    <dbReference type="NCBI Taxonomy" id="1236989"/>
    <lineage>
        <taxon>Bacteria</taxon>
        <taxon>Pseudomonadati</taxon>
        <taxon>Bacteroidota</taxon>
        <taxon>Bacteroidia</taxon>
        <taxon>Marinilabiliales</taxon>
        <taxon>Marinilabiliaceae</taxon>
        <taxon>Geofilum</taxon>
    </lineage>
</organism>
<keyword evidence="3" id="KW-1185">Reference proteome</keyword>
<comment type="caution">
    <text evidence="2">The sequence shown here is derived from an EMBL/GenBank/DDBJ whole genome shotgun (WGS) entry which is preliminary data.</text>
</comment>
<gene>
    <name evidence="2" type="ORF">JCM15548_13488</name>
</gene>
<dbReference type="Proteomes" id="UP000032900">
    <property type="component" value="Unassembled WGS sequence"/>
</dbReference>
<accession>A0A0E9M190</accession>
<dbReference type="STRING" id="1236989.JCM15548_13488"/>
<name>A0A0E9M190_9BACT</name>
<dbReference type="RefSeq" id="WP_062126928.1">
    <property type="nucleotide sequence ID" value="NZ_BAZW01000039.1"/>
</dbReference>
<evidence type="ECO:0000256" key="1">
    <source>
        <dbReference type="SAM" id="Phobius"/>
    </source>
</evidence>
<reference evidence="2 3" key="1">
    <citation type="journal article" date="2015" name="Microbes Environ.">
        <title>Distribution and evolution of nitrogen fixation genes in the phylum bacteroidetes.</title>
        <authorList>
            <person name="Inoue J."/>
            <person name="Oshima K."/>
            <person name="Suda W."/>
            <person name="Sakamoto M."/>
            <person name="Iino T."/>
            <person name="Noda S."/>
            <person name="Hongoh Y."/>
            <person name="Hattori M."/>
            <person name="Ohkuma M."/>
        </authorList>
    </citation>
    <scope>NUCLEOTIDE SEQUENCE [LARGE SCALE GENOMIC DNA]</scope>
    <source>
        <strain evidence="2">JCM 15548</strain>
    </source>
</reference>
<dbReference type="OrthoDB" id="1123156at2"/>
<keyword evidence="1" id="KW-0472">Membrane</keyword>
<feature type="transmembrane region" description="Helical" evidence="1">
    <location>
        <begin position="6"/>
        <end position="26"/>
    </location>
</feature>
<dbReference type="AlphaFoldDB" id="A0A0E9M190"/>
<proteinExistence type="predicted"/>
<evidence type="ECO:0000313" key="3">
    <source>
        <dbReference type="Proteomes" id="UP000032900"/>
    </source>
</evidence>
<dbReference type="EMBL" id="BAZW01000039">
    <property type="protein sequence ID" value="GAO31151.1"/>
    <property type="molecule type" value="Genomic_DNA"/>
</dbReference>